<evidence type="ECO:0000313" key="3">
    <source>
        <dbReference type="Proteomes" id="UP001066276"/>
    </source>
</evidence>
<organism evidence="2 3">
    <name type="scientific">Pleurodeles waltl</name>
    <name type="common">Iberian ribbed newt</name>
    <dbReference type="NCBI Taxonomy" id="8319"/>
    <lineage>
        <taxon>Eukaryota</taxon>
        <taxon>Metazoa</taxon>
        <taxon>Chordata</taxon>
        <taxon>Craniata</taxon>
        <taxon>Vertebrata</taxon>
        <taxon>Euteleostomi</taxon>
        <taxon>Amphibia</taxon>
        <taxon>Batrachia</taxon>
        <taxon>Caudata</taxon>
        <taxon>Salamandroidea</taxon>
        <taxon>Salamandridae</taxon>
        <taxon>Pleurodelinae</taxon>
        <taxon>Pleurodeles</taxon>
    </lineage>
</organism>
<keyword evidence="3" id="KW-1185">Reference proteome</keyword>
<dbReference type="EMBL" id="JANPWB010000010">
    <property type="protein sequence ID" value="KAJ1139650.1"/>
    <property type="molecule type" value="Genomic_DNA"/>
</dbReference>
<feature type="region of interest" description="Disordered" evidence="1">
    <location>
        <begin position="39"/>
        <end position="114"/>
    </location>
</feature>
<sequence length="248" mass="27269">MEEVEVVEHQDDLEKMLTHMMVEALKLGKDLLRAKMEERVADGDVSQVSDPNLTTREDTNGPWSKGHPTHKTNKRQRTEGKPAKKVAKRPKAANPPTQAPAALEAPKSTGLWKPSEGEHISTIIKECLQSFAPLLLNSSGTGHSLGCAGKGETQETLYKGEGTGAQVVRSEQSATGDPTPAWRVGAKSKRPLIRSPCNDNKVCRSGKRNTTNNKRKNMAKGIHRFFSLLEIQLKGLDLTVCDKKDKDR</sequence>
<evidence type="ECO:0000313" key="2">
    <source>
        <dbReference type="EMBL" id="KAJ1139650.1"/>
    </source>
</evidence>
<gene>
    <name evidence="2" type="ORF">NDU88_006017</name>
</gene>
<comment type="caution">
    <text evidence="2">The sequence shown here is derived from an EMBL/GenBank/DDBJ whole genome shotgun (WGS) entry which is preliminary data.</text>
</comment>
<proteinExistence type="predicted"/>
<reference evidence="2" key="1">
    <citation type="journal article" date="2022" name="bioRxiv">
        <title>Sequencing and chromosome-scale assembly of the giantPleurodeles waltlgenome.</title>
        <authorList>
            <person name="Brown T."/>
            <person name="Elewa A."/>
            <person name="Iarovenko S."/>
            <person name="Subramanian E."/>
            <person name="Araus A.J."/>
            <person name="Petzold A."/>
            <person name="Susuki M."/>
            <person name="Suzuki K.-i.T."/>
            <person name="Hayashi T."/>
            <person name="Toyoda A."/>
            <person name="Oliveira C."/>
            <person name="Osipova E."/>
            <person name="Leigh N.D."/>
            <person name="Simon A."/>
            <person name="Yun M.H."/>
        </authorList>
    </citation>
    <scope>NUCLEOTIDE SEQUENCE</scope>
    <source>
        <strain evidence="2">20211129_DDA</strain>
        <tissue evidence="2">Liver</tissue>
    </source>
</reference>
<protein>
    <submittedName>
        <fullName evidence="2">Uncharacterized protein</fullName>
    </submittedName>
</protein>
<dbReference type="AlphaFoldDB" id="A0AAV7QHS7"/>
<dbReference type="Proteomes" id="UP001066276">
    <property type="component" value="Chromosome 6"/>
</dbReference>
<name>A0AAV7QHS7_PLEWA</name>
<evidence type="ECO:0000256" key="1">
    <source>
        <dbReference type="SAM" id="MobiDB-lite"/>
    </source>
</evidence>
<accession>A0AAV7QHS7</accession>